<evidence type="ECO:0000256" key="4">
    <source>
        <dbReference type="ARBA" id="ARBA00022833"/>
    </source>
</evidence>
<protein>
    <submittedName>
        <fullName evidence="8">Krueppel-like factor 8</fullName>
    </submittedName>
</protein>
<dbReference type="PANTHER" id="PTHR23235:SF46">
    <property type="entry name" value="KRUEPPEL-LIKE FACTOR 8"/>
    <property type="match status" value="1"/>
</dbReference>
<keyword evidence="2" id="KW-0677">Repeat</keyword>
<evidence type="ECO:0000256" key="2">
    <source>
        <dbReference type="ARBA" id="ARBA00022737"/>
    </source>
</evidence>
<gene>
    <name evidence="8" type="primary">KLF8_1</name>
    <name evidence="8" type="ORF">P7K49_036311</name>
</gene>
<keyword evidence="4" id="KW-0862">Zinc</keyword>
<comment type="caution">
    <text evidence="8">The sequence shown here is derived from an EMBL/GenBank/DDBJ whole genome shotgun (WGS) entry which is preliminary data.</text>
</comment>
<feature type="compositionally biased region" description="Low complexity" evidence="6">
    <location>
        <begin position="86"/>
        <end position="101"/>
    </location>
</feature>
<dbReference type="InterPro" id="IPR036236">
    <property type="entry name" value="Znf_C2H2_sf"/>
</dbReference>
<evidence type="ECO:0000313" key="9">
    <source>
        <dbReference type="Proteomes" id="UP001266305"/>
    </source>
</evidence>
<dbReference type="PANTHER" id="PTHR23235">
    <property type="entry name" value="KRUEPPEL-LIKE TRANSCRIPTION FACTOR"/>
    <property type="match status" value="1"/>
</dbReference>
<keyword evidence="3 5" id="KW-0863">Zinc-finger</keyword>
<evidence type="ECO:0000259" key="7">
    <source>
        <dbReference type="PROSITE" id="PS50157"/>
    </source>
</evidence>
<accession>A0ABQ9TK21</accession>
<evidence type="ECO:0000256" key="1">
    <source>
        <dbReference type="ARBA" id="ARBA00022723"/>
    </source>
</evidence>
<feature type="domain" description="C2H2-type" evidence="7">
    <location>
        <begin position="122"/>
        <end position="151"/>
    </location>
</feature>
<name>A0ABQ9TK21_SAGOE</name>
<keyword evidence="1" id="KW-0479">Metal-binding</keyword>
<feature type="region of interest" description="Disordered" evidence="6">
    <location>
        <begin position="62"/>
        <end position="102"/>
    </location>
</feature>
<dbReference type="SUPFAM" id="SSF57667">
    <property type="entry name" value="beta-beta-alpha zinc fingers"/>
    <property type="match status" value="1"/>
</dbReference>
<dbReference type="PROSITE" id="PS00028">
    <property type="entry name" value="ZINC_FINGER_C2H2_1"/>
    <property type="match status" value="2"/>
</dbReference>
<dbReference type="InterPro" id="IPR013087">
    <property type="entry name" value="Znf_C2H2_type"/>
</dbReference>
<evidence type="ECO:0000256" key="5">
    <source>
        <dbReference type="PROSITE-ProRule" id="PRU00042"/>
    </source>
</evidence>
<dbReference type="EMBL" id="JASSZA010000021">
    <property type="protein sequence ID" value="KAK2085011.1"/>
    <property type="molecule type" value="Genomic_DNA"/>
</dbReference>
<keyword evidence="9" id="KW-1185">Reference proteome</keyword>
<dbReference type="Proteomes" id="UP001266305">
    <property type="component" value="Unassembled WGS sequence"/>
</dbReference>
<dbReference type="Gene3D" id="3.30.160.60">
    <property type="entry name" value="Classic Zinc Finger"/>
    <property type="match status" value="1"/>
</dbReference>
<proteinExistence type="predicted"/>
<evidence type="ECO:0000256" key="6">
    <source>
        <dbReference type="SAM" id="MobiDB-lite"/>
    </source>
</evidence>
<sequence>MENPALFNDIKFEPPEELLIGDLNTIPVVVQSLSMVYITLPANEGLVAITVPLIGGGGTNAGSVKVDPTSMSPLEIPSDSEESAIESESSASQSLQGLQQEPAAMAQVQGEESLDLRRREMHQCDFAGCSKVYAKCSHPKTHHRIHIGEKPYKCICDGYSWKFAHSDELTCHFRERTGIKPFGCTDCNCSISGSDRLSLHHGHHDTM</sequence>
<organism evidence="8 9">
    <name type="scientific">Saguinus oedipus</name>
    <name type="common">Cotton-top tamarin</name>
    <name type="synonym">Oedipomidas oedipus</name>
    <dbReference type="NCBI Taxonomy" id="9490"/>
    <lineage>
        <taxon>Eukaryota</taxon>
        <taxon>Metazoa</taxon>
        <taxon>Chordata</taxon>
        <taxon>Craniata</taxon>
        <taxon>Vertebrata</taxon>
        <taxon>Euteleostomi</taxon>
        <taxon>Mammalia</taxon>
        <taxon>Eutheria</taxon>
        <taxon>Euarchontoglires</taxon>
        <taxon>Primates</taxon>
        <taxon>Haplorrhini</taxon>
        <taxon>Platyrrhini</taxon>
        <taxon>Cebidae</taxon>
        <taxon>Callitrichinae</taxon>
        <taxon>Saguinus</taxon>
    </lineage>
</organism>
<reference evidence="8 9" key="1">
    <citation type="submission" date="2023-05" db="EMBL/GenBank/DDBJ databases">
        <title>B98-5 Cell Line De Novo Hybrid Assembly: An Optical Mapping Approach.</title>
        <authorList>
            <person name="Kananen K."/>
            <person name="Auerbach J.A."/>
            <person name="Kautto E."/>
            <person name="Blachly J.S."/>
        </authorList>
    </citation>
    <scope>NUCLEOTIDE SEQUENCE [LARGE SCALE GENOMIC DNA]</scope>
    <source>
        <strain evidence="8">B95-8</strain>
        <tissue evidence="8">Cell line</tissue>
    </source>
</reference>
<evidence type="ECO:0000313" key="8">
    <source>
        <dbReference type="EMBL" id="KAK2085011.1"/>
    </source>
</evidence>
<dbReference type="PROSITE" id="PS50157">
    <property type="entry name" value="ZINC_FINGER_C2H2_2"/>
    <property type="match status" value="1"/>
</dbReference>
<evidence type="ECO:0000256" key="3">
    <source>
        <dbReference type="ARBA" id="ARBA00022771"/>
    </source>
</evidence>